<evidence type="ECO:0000256" key="1">
    <source>
        <dbReference type="SAM" id="Phobius"/>
    </source>
</evidence>
<comment type="caution">
    <text evidence="2">The sequence shown here is derived from an EMBL/GenBank/DDBJ whole genome shotgun (WGS) entry which is preliminary data.</text>
</comment>
<evidence type="ECO:0000313" key="2">
    <source>
        <dbReference type="EMBL" id="MFD0991334.1"/>
    </source>
</evidence>
<accession>A0ABW3JN13</accession>
<keyword evidence="1" id="KW-0472">Membrane</keyword>
<feature type="transmembrane region" description="Helical" evidence="1">
    <location>
        <begin position="89"/>
        <end position="110"/>
    </location>
</feature>
<dbReference type="EMBL" id="JBHTJI010000042">
    <property type="protein sequence ID" value="MFD0991334.1"/>
    <property type="molecule type" value="Genomic_DNA"/>
</dbReference>
<keyword evidence="3" id="KW-1185">Reference proteome</keyword>
<sequence>MDLTKIKNLTDEQLISLFRNPTITEEIKKRVLEEIKLRELKELKSVVSKDEIEFSKKEILKLIFLPFSYRLHRKNLFEKSWSVKRDKQFWNYITLGIALYTILLFIVLFLKNNI</sequence>
<evidence type="ECO:0000313" key="3">
    <source>
        <dbReference type="Proteomes" id="UP001597061"/>
    </source>
</evidence>
<proteinExistence type="predicted"/>
<organism evidence="2 3">
    <name type="scientific">Mariniflexile jejuense</name>
    <dbReference type="NCBI Taxonomy" id="1173582"/>
    <lineage>
        <taxon>Bacteria</taxon>
        <taxon>Pseudomonadati</taxon>
        <taxon>Bacteroidota</taxon>
        <taxon>Flavobacteriia</taxon>
        <taxon>Flavobacteriales</taxon>
        <taxon>Flavobacteriaceae</taxon>
        <taxon>Mariniflexile</taxon>
    </lineage>
</organism>
<gene>
    <name evidence="2" type="ORF">ACFQ1R_14600</name>
</gene>
<name>A0ABW3JN13_9FLAO</name>
<reference evidence="3" key="1">
    <citation type="journal article" date="2019" name="Int. J. Syst. Evol. Microbiol.">
        <title>The Global Catalogue of Microorganisms (GCM) 10K type strain sequencing project: providing services to taxonomists for standard genome sequencing and annotation.</title>
        <authorList>
            <consortium name="The Broad Institute Genomics Platform"/>
            <consortium name="The Broad Institute Genome Sequencing Center for Infectious Disease"/>
            <person name="Wu L."/>
            <person name="Ma J."/>
        </authorList>
    </citation>
    <scope>NUCLEOTIDE SEQUENCE [LARGE SCALE GENOMIC DNA]</scope>
    <source>
        <strain evidence="3">CCUG 62414</strain>
    </source>
</reference>
<keyword evidence="1" id="KW-1133">Transmembrane helix</keyword>
<dbReference type="Proteomes" id="UP001597061">
    <property type="component" value="Unassembled WGS sequence"/>
</dbReference>
<dbReference type="RefSeq" id="WP_379927012.1">
    <property type="nucleotide sequence ID" value="NZ_JBHTJI010000042.1"/>
</dbReference>
<protein>
    <submittedName>
        <fullName evidence="2">Uncharacterized protein</fullName>
    </submittedName>
</protein>
<keyword evidence="1" id="KW-0812">Transmembrane</keyword>